<name>A0A2A6C980_PRIPA</name>
<proteinExistence type="predicted"/>
<dbReference type="EnsemblMetazoa" id="PPA18072.1">
    <property type="protein sequence ID" value="PPA18072.1"/>
    <property type="gene ID" value="WBGene00107626"/>
</dbReference>
<sequence>MSLKTAPSGFAIPPKAAGYPRKCSYCSSKTEYYDASEFGRHLRVAHSTKEGGSFVCKYGENGVCPHFPPEGVSDYDYEAHLRKFHTVADIALRPESGGKTTTTGGEMDGGTFTIHRV</sequence>
<evidence type="ECO:0000313" key="2">
    <source>
        <dbReference type="EnsemblMetazoa" id="PPA18072.1"/>
    </source>
</evidence>
<accession>A0A2A6C980</accession>
<accession>A0A8R1YG61</accession>
<feature type="compositionally biased region" description="Low complexity" evidence="1">
    <location>
        <begin position="97"/>
        <end position="117"/>
    </location>
</feature>
<organism evidence="2 3">
    <name type="scientific">Pristionchus pacificus</name>
    <name type="common">Parasitic nematode worm</name>
    <dbReference type="NCBI Taxonomy" id="54126"/>
    <lineage>
        <taxon>Eukaryota</taxon>
        <taxon>Metazoa</taxon>
        <taxon>Ecdysozoa</taxon>
        <taxon>Nematoda</taxon>
        <taxon>Chromadorea</taxon>
        <taxon>Rhabditida</taxon>
        <taxon>Rhabditina</taxon>
        <taxon>Diplogasteromorpha</taxon>
        <taxon>Diplogasteroidea</taxon>
        <taxon>Neodiplogasteridae</taxon>
        <taxon>Pristionchus</taxon>
    </lineage>
</organism>
<feature type="region of interest" description="Disordered" evidence="1">
    <location>
        <begin position="94"/>
        <end position="117"/>
    </location>
</feature>
<keyword evidence="3" id="KW-1185">Reference proteome</keyword>
<reference evidence="3" key="1">
    <citation type="journal article" date="2008" name="Nat. Genet.">
        <title>The Pristionchus pacificus genome provides a unique perspective on nematode lifestyle and parasitism.</title>
        <authorList>
            <person name="Dieterich C."/>
            <person name="Clifton S.W."/>
            <person name="Schuster L.N."/>
            <person name="Chinwalla A."/>
            <person name="Delehaunty K."/>
            <person name="Dinkelacker I."/>
            <person name="Fulton L."/>
            <person name="Fulton R."/>
            <person name="Godfrey J."/>
            <person name="Minx P."/>
            <person name="Mitreva M."/>
            <person name="Roeseler W."/>
            <person name="Tian H."/>
            <person name="Witte H."/>
            <person name="Yang S.P."/>
            <person name="Wilson R.K."/>
            <person name="Sommer R.J."/>
        </authorList>
    </citation>
    <scope>NUCLEOTIDE SEQUENCE [LARGE SCALE GENOMIC DNA]</scope>
    <source>
        <strain evidence="3">PS312</strain>
    </source>
</reference>
<evidence type="ECO:0000256" key="1">
    <source>
        <dbReference type="SAM" id="MobiDB-lite"/>
    </source>
</evidence>
<evidence type="ECO:0000313" key="3">
    <source>
        <dbReference type="Proteomes" id="UP000005239"/>
    </source>
</evidence>
<dbReference type="Proteomes" id="UP000005239">
    <property type="component" value="Unassembled WGS sequence"/>
</dbReference>
<dbReference type="AlphaFoldDB" id="A0A2A6C980"/>
<gene>
    <name evidence="2" type="primary">WBGene00107626</name>
</gene>
<protein>
    <submittedName>
        <fullName evidence="2">Uncharacterized protein</fullName>
    </submittedName>
</protein>
<reference evidence="2" key="2">
    <citation type="submission" date="2022-06" db="UniProtKB">
        <authorList>
            <consortium name="EnsemblMetazoa"/>
        </authorList>
    </citation>
    <scope>IDENTIFICATION</scope>
    <source>
        <strain evidence="2">PS312</strain>
    </source>
</reference>